<feature type="transmembrane region" description="Helical" evidence="1">
    <location>
        <begin position="128"/>
        <end position="155"/>
    </location>
</feature>
<sequence>MATDRPRSRFQPASVAETIVTRGELSGRKVFSSGRVEELFARTIGIATVVFGGQAVWIGLAAPQLMERPVGIAALVAMTLIMVATVVASWMLRGMRVASLFFCWGYIVVLLVWPSLIDVPGGDPAEPWFWYLLTVAGACAVFAMSVRLAVLYTVVSPILYGVARAATNDPSQWQVGVFDASYGLIIGLVVLVVGVTFRRAARGVDAARDTALARYDEAVRLHAVEAERVEVDAIVHDSVLAALQAADRAESAAQYRAAATLAVKALAHFRHAGLAPAAYDAHVTSGELADALASQASSLERHIDFTFLGARDRVMPSVVAEAMILAAAQAMQNSIQHGGGETVGRSVVVRATGTAGVSVSVEDDGEGFDPREVEPGRLGVRVSIIERMVSVGGRASVDSEVGRGTTVRLEWTPAGSEADT</sequence>
<evidence type="ECO:0000313" key="4">
    <source>
        <dbReference type="Proteomes" id="UP000288603"/>
    </source>
</evidence>
<dbReference type="Pfam" id="PF02518">
    <property type="entry name" value="HATPase_c"/>
    <property type="match status" value="1"/>
</dbReference>
<dbReference type="EMBL" id="RZNC01000001">
    <property type="protein sequence ID" value="RWZ68513.1"/>
    <property type="molecule type" value="Genomic_DNA"/>
</dbReference>
<dbReference type="Proteomes" id="UP000288603">
    <property type="component" value="Unassembled WGS sequence"/>
</dbReference>
<protein>
    <recommendedName>
        <fullName evidence="2">Histidine kinase/HSP90-like ATPase domain-containing protein</fullName>
    </recommendedName>
</protein>
<organism evidence="3 4">
    <name type="scientific">Labedella populi</name>
    <dbReference type="NCBI Taxonomy" id="2498850"/>
    <lineage>
        <taxon>Bacteria</taxon>
        <taxon>Bacillati</taxon>
        <taxon>Actinomycetota</taxon>
        <taxon>Actinomycetes</taxon>
        <taxon>Micrococcales</taxon>
        <taxon>Microbacteriaceae</taxon>
        <taxon>Labedella</taxon>
    </lineage>
</organism>
<feature type="transmembrane region" description="Helical" evidence="1">
    <location>
        <begin position="72"/>
        <end position="90"/>
    </location>
</feature>
<keyword evidence="1" id="KW-1133">Transmembrane helix</keyword>
<feature type="transmembrane region" description="Helical" evidence="1">
    <location>
        <begin position="97"/>
        <end position="116"/>
    </location>
</feature>
<dbReference type="RefSeq" id="WP_128497780.1">
    <property type="nucleotide sequence ID" value="NZ_RZNC01000001.1"/>
</dbReference>
<comment type="caution">
    <text evidence="3">The sequence shown here is derived from an EMBL/GenBank/DDBJ whole genome shotgun (WGS) entry which is preliminary data.</text>
</comment>
<dbReference type="InterPro" id="IPR036890">
    <property type="entry name" value="HATPase_C_sf"/>
</dbReference>
<evidence type="ECO:0000259" key="2">
    <source>
        <dbReference type="Pfam" id="PF02518"/>
    </source>
</evidence>
<evidence type="ECO:0000313" key="3">
    <source>
        <dbReference type="EMBL" id="RWZ68513.1"/>
    </source>
</evidence>
<dbReference type="AlphaFoldDB" id="A0A3S4ECZ9"/>
<gene>
    <name evidence="3" type="ORF">ELQ92_04700</name>
</gene>
<keyword evidence="1" id="KW-0472">Membrane</keyword>
<dbReference type="Gene3D" id="3.30.565.10">
    <property type="entry name" value="Histidine kinase-like ATPase, C-terminal domain"/>
    <property type="match status" value="1"/>
</dbReference>
<keyword evidence="4" id="KW-1185">Reference proteome</keyword>
<dbReference type="SUPFAM" id="SSF55874">
    <property type="entry name" value="ATPase domain of HSP90 chaperone/DNA topoisomerase II/histidine kinase"/>
    <property type="match status" value="1"/>
</dbReference>
<reference evidence="3 4" key="1">
    <citation type="submission" date="2018-12" db="EMBL/GenBank/DDBJ databases">
        <authorList>
            <person name="Li F."/>
        </authorList>
    </citation>
    <scope>NUCLEOTIDE SEQUENCE [LARGE SCALE GENOMIC DNA]</scope>
    <source>
        <strain evidence="3 4">8H24J-4-2</strain>
    </source>
</reference>
<proteinExistence type="predicted"/>
<feature type="transmembrane region" description="Helical" evidence="1">
    <location>
        <begin position="39"/>
        <end position="60"/>
    </location>
</feature>
<dbReference type="InterPro" id="IPR003594">
    <property type="entry name" value="HATPase_dom"/>
</dbReference>
<accession>A0A3S4ECZ9</accession>
<feature type="transmembrane region" description="Helical" evidence="1">
    <location>
        <begin position="176"/>
        <end position="197"/>
    </location>
</feature>
<dbReference type="OrthoDB" id="144293at2"/>
<name>A0A3S4ECZ9_9MICO</name>
<evidence type="ECO:0000256" key="1">
    <source>
        <dbReference type="SAM" id="Phobius"/>
    </source>
</evidence>
<feature type="domain" description="Histidine kinase/HSP90-like ATPase" evidence="2">
    <location>
        <begin position="326"/>
        <end position="411"/>
    </location>
</feature>
<keyword evidence="1" id="KW-0812">Transmembrane</keyword>